<feature type="compositionally biased region" description="Polar residues" evidence="1">
    <location>
        <begin position="41"/>
        <end position="60"/>
    </location>
</feature>
<feature type="compositionally biased region" description="Basic and acidic residues" evidence="1">
    <location>
        <begin position="134"/>
        <end position="143"/>
    </location>
</feature>
<gene>
    <name evidence="2" type="ORF">H4R20_006377</name>
</gene>
<dbReference type="AlphaFoldDB" id="A0A9W8HPX7"/>
<evidence type="ECO:0008006" key="4">
    <source>
        <dbReference type="Google" id="ProtNLM"/>
    </source>
</evidence>
<reference evidence="2" key="1">
    <citation type="submission" date="2022-07" db="EMBL/GenBank/DDBJ databases">
        <title>Phylogenomic reconstructions and comparative analyses of Kickxellomycotina fungi.</title>
        <authorList>
            <person name="Reynolds N.K."/>
            <person name="Stajich J.E."/>
            <person name="Barry K."/>
            <person name="Grigoriev I.V."/>
            <person name="Crous P."/>
            <person name="Smith M.E."/>
        </authorList>
    </citation>
    <scope>NUCLEOTIDE SEQUENCE</scope>
    <source>
        <strain evidence="2">NRRL 1565</strain>
    </source>
</reference>
<evidence type="ECO:0000256" key="1">
    <source>
        <dbReference type="SAM" id="MobiDB-lite"/>
    </source>
</evidence>
<evidence type="ECO:0000313" key="3">
    <source>
        <dbReference type="Proteomes" id="UP001140094"/>
    </source>
</evidence>
<evidence type="ECO:0000313" key="2">
    <source>
        <dbReference type="EMBL" id="KAJ2793966.1"/>
    </source>
</evidence>
<dbReference type="Gene3D" id="3.90.190.10">
    <property type="entry name" value="Protein tyrosine phosphatase superfamily"/>
    <property type="match status" value="1"/>
</dbReference>
<feature type="non-terminal residue" evidence="2">
    <location>
        <position position="417"/>
    </location>
</feature>
<proteinExistence type="predicted"/>
<dbReference type="OrthoDB" id="9988524at2759"/>
<dbReference type="EMBL" id="JANBUO010002701">
    <property type="protein sequence ID" value="KAJ2793966.1"/>
    <property type="molecule type" value="Genomic_DNA"/>
</dbReference>
<dbReference type="GO" id="GO:0004721">
    <property type="term" value="F:phosphoprotein phosphatase activity"/>
    <property type="evidence" value="ECO:0007669"/>
    <property type="project" value="InterPro"/>
</dbReference>
<keyword evidence="3" id="KW-1185">Reference proteome</keyword>
<feature type="compositionally biased region" description="Basic and acidic residues" evidence="1">
    <location>
        <begin position="9"/>
        <end position="21"/>
    </location>
</feature>
<feature type="compositionally biased region" description="Low complexity" evidence="1">
    <location>
        <begin position="113"/>
        <end position="133"/>
    </location>
</feature>
<dbReference type="Proteomes" id="UP001140094">
    <property type="component" value="Unassembled WGS sequence"/>
</dbReference>
<accession>A0A9W8HPX7</accession>
<feature type="region of interest" description="Disordered" evidence="1">
    <location>
        <begin position="252"/>
        <end position="271"/>
    </location>
</feature>
<feature type="compositionally biased region" description="Pro residues" evidence="1">
    <location>
        <begin position="85"/>
        <end position="107"/>
    </location>
</feature>
<organism evidence="2 3">
    <name type="scientific">Coemansia guatemalensis</name>
    <dbReference type="NCBI Taxonomy" id="2761395"/>
    <lineage>
        <taxon>Eukaryota</taxon>
        <taxon>Fungi</taxon>
        <taxon>Fungi incertae sedis</taxon>
        <taxon>Zoopagomycota</taxon>
        <taxon>Kickxellomycotina</taxon>
        <taxon>Kickxellomycetes</taxon>
        <taxon>Kickxellales</taxon>
        <taxon>Kickxellaceae</taxon>
        <taxon>Coemansia</taxon>
    </lineage>
</organism>
<dbReference type="InterPro" id="IPR026893">
    <property type="entry name" value="Tyr/Ser_Pase_IphP-type"/>
</dbReference>
<name>A0A9W8HPX7_9FUNG</name>
<dbReference type="SUPFAM" id="SSF52799">
    <property type="entry name" value="(Phosphotyrosine protein) phosphatases II"/>
    <property type="match status" value="1"/>
</dbReference>
<protein>
    <recommendedName>
        <fullName evidence="4">Tyrosine specific protein phosphatases domain-containing protein</fullName>
    </recommendedName>
</protein>
<feature type="region of interest" description="Disordered" evidence="1">
    <location>
        <begin position="1"/>
        <end position="155"/>
    </location>
</feature>
<dbReference type="Pfam" id="PF13350">
    <property type="entry name" value="Y_phosphatase3"/>
    <property type="match status" value="1"/>
</dbReference>
<feature type="compositionally biased region" description="Low complexity" evidence="1">
    <location>
        <begin position="252"/>
        <end position="266"/>
    </location>
</feature>
<sequence length="417" mass="44437">MMEGPAPDQRIRRPSTSERQHASRPSLPPRVWTAAAARPATPQNSLSAIHAQWTTLNSQVPSPPLPLSPRSNQGLDLPNRSATSPAPPLPTSPRPTHGSPPPLPTSPRPKHVTTPPALPTTRRPTLNTTPPQRTSRDFGHRAPTEGSFETSDDDTLALHPASHAKYSLDLARPTAAEAQHAPKPVHRAGFHRSVNSLPTNVPLISAPPAGESSLAMPSAPPITDRVPTFISVGHHRDSSRDFVHADSASTDSASSSAVSLQSSSPATEYPFASRTVTPSADVRSVAMHTASANMDSKMLSDRVLNFRDLGVSVLKATLRKGHSANAADHAGPMPGVVFRSAEVGSAGEHDVKTLFSKYGIRTIIDLRSELEARASDILTAHYPAGMQPTAGQSFDKLSNLRATQLRNTIVEVAAHDY</sequence>
<dbReference type="InterPro" id="IPR029021">
    <property type="entry name" value="Prot-tyrosine_phosphatase-like"/>
</dbReference>
<comment type="caution">
    <text evidence="2">The sequence shown here is derived from an EMBL/GenBank/DDBJ whole genome shotgun (WGS) entry which is preliminary data.</text>
</comment>